<organism evidence="2 3">
    <name type="scientific">Denitromonas halophila</name>
    <dbReference type="NCBI Taxonomy" id="1629404"/>
    <lineage>
        <taxon>Bacteria</taxon>
        <taxon>Pseudomonadati</taxon>
        <taxon>Pseudomonadota</taxon>
        <taxon>Betaproteobacteria</taxon>
        <taxon>Rhodocyclales</taxon>
        <taxon>Zoogloeaceae</taxon>
        <taxon>Denitromonas</taxon>
    </lineage>
</organism>
<dbReference type="FunFam" id="3.30.1330.40:FF:000001">
    <property type="entry name" value="L-PSP family endoribonuclease"/>
    <property type="match status" value="1"/>
</dbReference>
<dbReference type="AlphaFoldDB" id="A0A557QVX1"/>
<protein>
    <submittedName>
        <fullName evidence="2">Deaminase</fullName>
    </submittedName>
</protein>
<dbReference type="NCBIfam" id="TIGR00004">
    <property type="entry name" value="Rid family detoxifying hydrolase"/>
    <property type="match status" value="1"/>
</dbReference>
<accession>A0A557QVX1</accession>
<comment type="caution">
    <text evidence="2">The sequence shown here is derived from an EMBL/GenBank/DDBJ whole genome shotgun (WGS) entry which is preliminary data.</text>
</comment>
<dbReference type="RefSeq" id="WP_144309614.1">
    <property type="nucleotide sequence ID" value="NZ_VMNK01000008.1"/>
</dbReference>
<proteinExistence type="inferred from homology"/>
<dbReference type="InterPro" id="IPR006056">
    <property type="entry name" value="RidA"/>
</dbReference>
<evidence type="ECO:0000313" key="3">
    <source>
        <dbReference type="Proteomes" id="UP000319502"/>
    </source>
</evidence>
<reference evidence="2 3" key="1">
    <citation type="submission" date="2019-07" db="EMBL/GenBank/DDBJ databases">
        <title>The pathways for chlorine oxyanion respiration interact through the shared metabolite chlorate.</title>
        <authorList>
            <person name="Barnum T.P."/>
            <person name="Cheng Y."/>
            <person name="Hill K.A."/>
            <person name="Lucas L.N."/>
            <person name="Carlson H.K."/>
            <person name="Coates J.D."/>
        </authorList>
    </citation>
    <scope>NUCLEOTIDE SEQUENCE [LARGE SCALE GENOMIC DNA]</scope>
    <source>
        <strain evidence="2 3">SFB-3</strain>
    </source>
</reference>
<dbReference type="InterPro" id="IPR006175">
    <property type="entry name" value="YjgF/YER057c/UK114"/>
</dbReference>
<dbReference type="Pfam" id="PF01042">
    <property type="entry name" value="Ribonuc_L-PSP"/>
    <property type="match status" value="1"/>
</dbReference>
<dbReference type="SUPFAM" id="SSF55298">
    <property type="entry name" value="YjgF-like"/>
    <property type="match status" value="1"/>
</dbReference>
<dbReference type="Proteomes" id="UP000319502">
    <property type="component" value="Unassembled WGS sequence"/>
</dbReference>
<comment type="similarity">
    <text evidence="1">Belongs to the RutC family.</text>
</comment>
<dbReference type="PANTHER" id="PTHR11803">
    <property type="entry name" value="2-IMINOBUTANOATE/2-IMINOPROPANOATE DEAMINASE RIDA"/>
    <property type="match status" value="1"/>
</dbReference>
<dbReference type="Gene3D" id="3.30.1330.40">
    <property type="entry name" value="RutC-like"/>
    <property type="match status" value="1"/>
</dbReference>
<name>A0A557QVX1_9RHOO</name>
<gene>
    <name evidence="2" type="ORF">FHP91_10795</name>
</gene>
<dbReference type="InterPro" id="IPR035959">
    <property type="entry name" value="RutC-like_sf"/>
</dbReference>
<sequence>MNVVSTPNAPQAIGPYSQAIALEGLLFTSGQIPLTTDGSKVEGDIAVQTEQVFNNLEGILMSTGATLSDVIKVTVFMTDLGEFAAMNAVFAKRFGAHRPARSTVQVVALPTGARVEVEAIARLAR</sequence>
<evidence type="ECO:0000313" key="2">
    <source>
        <dbReference type="EMBL" id="TVO57065.1"/>
    </source>
</evidence>
<dbReference type="GO" id="GO:0019239">
    <property type="term" value="F:deaminase activity"/>
    <property type="evidence" value="ECO:0007669"/>
    <property type="project" value="TreeGrafter"/>
</dbReference>
<dbReference type="EMBL" id="VMNK01000008">
    <property type="protein sequence ID" value="TVO57065.1"/>
    <property type="molecule type" value="Genomic_DNA"/>
</dbReference>
<evidence type="ECO:0000256" key="1">
    <source>
        <dbReference type="ARBA" id="ARBA00010552"/>
    </source>
</evidence>
<dbReference type="GO" id="GO:0005829">
    <property type="term" value="C:cytosol"/>
    <property type="evidence" value="ECO:0007669"/>
    <property type="project" value="TreeGrafter"/>
</dbReference>
<dbReference type="OrthoDB" id="9809792at2"/>
<keyword evidence="3" id="KW-1185">Reference proteome</keyword>
<dbReference type="PANTHER" id="PTHR11803:SF39">
    <property type="entry name" value="2-IMINOBUTANOATE_2-IMINOPROPANOATE DEAMINASE"/>
    <property type="match status" value="1"/>
</dbReference>
<dbReference type="CDD" id="cd00448">
    <property type="entry name" value="YjgF_YER057c_UK114_family"/>
    <property type="match status" value="1"/>
</dbReference>